<sequence>MAMSSPIRRETRRSNITIPATGAITRGAKTGNATSRIEIMATMAKLIDKRSRKSFVFLWWRDMYNLTA</sequence>
<dbReference type="Proteomes" id="UP000489600">
    <property type="component" value="Unassembled WGS sequence"/>
</dbReference>
<dbReference type="EMBL" id="CABITT030000004">
    <property type="protein sequence ID" value="VVB02638.1"/>
    <property type="molecule type" value="Genomic_DNA"/>
</dbReference>
<proteinExistence type="predicted"/>
<gene>
    <name evidence="2" type="ORF">ANE_LOCUS13082</name>
</gene>
<name>A0A565BMS4_9BRAS</name>
<comment type="caution">
    <text evidence="2">The sequence shown here is derived from an EMBL/GenBank/DDBJ whole genome shotgun (WGS) entry which is preliminary data.</text>
</comment>
<protein>
    <submittedName>
        <fullName evidence="2">Uncharacterized protein</fullName>
    </submittedName>
</protein>
<keyword evidence="3" id="KW-1185">Reference proteome</keyword>
<evidence type="ECO:0000313" key="3">
    <source>
        <dbReference type="Proteomes" id="UP000489600"/>
    </source>
</evidence>
<feature type="region of interest" description="Disordered" evidence="1">
    <location>
        <begin position="1"/>
        <end position="23"/>
    </location>
</feature>
<reference evidence="2" key="1">
    <citation type="submission" date="2019-07" db="EMBL/GenBank/DDBJ databases">
        <authorList>
            <person name="Dittberner H."/>
        </authorList>
    </citation>
    <scope>NUCLEOTIDE SEQUENCE [LARGE SCALE GENOMIC DNA]</scope>
</reference>
<evidence type="ECO:0000313" key="2">
    <source>
        <dbReference type="EMBL" id="VVB02638.1"/>
    </source>
</evidence>
<dbReference type="AlphaFoldDB" id="A0A565BMS4"/>
<evidence type="ECO:0000256" key="1">
    <source>
        <dbReference type="SAM" id="MobiDB-lite"/>
    </source>
</evidence>
<accession>A0A565BMS4</accession>
<organism evidence="2 3">
    <name type="scientific">Arabis nemorensis</name>
    <dbReference type="NCBI Taxonomy" id="586526"/>
    <lineage>
        <taxon>Eukaryota</taxon>
        <taxon>Viridiplantae</taxon>
        <taxon>Streptophyta</taxon>
        <taxon>Embryophyta</taxon>
        <taxon>Tracheophyta</taxon>
        <taxon>Spermatophyta</taxon>
        <taxon>Magnoliopsida</taxon>
        <taxon>eudicotyledons</taxon>
        <taxon>Gunneridae</taxon>
        <taxon>Pentapetalae</taxon>
        <taxon>rosids</taxon>
        <taxon>malvids</taxon>
        <taxon>Brassicales</taxon>
        <taxon>Brassicaceae</taxon>
        <taxon>Arabideae</taxon>
        <taxon>Arabis</taxon>
    </lineage>
</organism>